<evidence type="ECO:0000256" key="3">
    <source>
        <dbReference type="ARBA" id="ARBA00022741"/>
    </source>
</evidence>
<dbReference type="Proteomes" id="UP000036873">
    <property type="component" value="Unassembled WGS sequence"/>
</dbReference>
<dbReference type="PROSITE" id="PS51257">
    <property type="entry name" value="PROKAR_LIPOPROTEIN"/>
    <property type="match status" value="1"/>
</dbReference>
<dbReference type="GO" id="GO:0015421">
    <property type="term" value="F:ABC-type oligopeptide transporter activity"/>
    <property type="evidence" value="ECO:0007669"/>
    <property type="project" value="TreeGrafter"/>
</dbReference>
<dbReference type="Gene3D" id="3.40.50.300">
    <property type="entry name" value="P-loop containing nucleotide triphosphate hydrolases"/>
    <property type="match status" value="1"/>
</dbReference>
<feature type="transmembrane region" description="Helical" evidence="7">
    <location>
        <begin position="58"/>
        <end position="79"/>
    </location>
</feature>
<gene>
    <name evidence="10" type="ORF">AKG39_07510</name>
</gene>
<comment type="caution">
    <text evidence="10">The sequence shown here is derived from an EMBL/GenBank/DDBJ whole genome shotgun (WGS) entry which is preliminary data.</text>
</comment>
<organism evidence="10 11">
    <name type="scientific">Acetobacterium bakii</name>
    <dbReference type="NCBI Taxonomy" id="52689"/>
    <lineage>
        <taxon>Bacteria</taxon>
        <taxon>Bacillati</taxon>
        <taxon>Bacillota</taxon>
        <taxon>Clostridia</taxon>
        <taxon>Eubacteriales</taxon>
        <taxon>Eubacteriaceae</taxon>
        <taxon>Acetobacterium</taxon>
    </lineage>
</organism>
<dbReference type="Gene3D" id="1.20.1560.10">
    <property type="entry name" value="ABC transporter type 1, transmembrane domain"/>
    <property type="match status" value="1"/>
</dbReference>
<evidence type="ECO:0000256" key="4">
    <source>
        <dbReference type="ARBA" id="ARBA00022840"/>
    </source>
</evidence>
<keyword evidence="3" id="KW-0547">Nucleotide-binding</keyword>
<keyword evidence="5 7" id="KW-1133">Transmembrane helix</keyword>
<dbReference type="PROSITE" id="PS50893">
    <property type="entry name" value="ABC_TRANSPORTER_2"/>
    <property type="match status" value="1"/>
</dbReference>
<dbReference type="GO" id="GO:0016887">
    <property type="term" value="F:ATP hydrolysis activity"/>
    <property type="evidence" value="ECO:0007669"/>
    <property type="project" value="InterPro"/>
</dbReference>
<dbReference type="STRING" id="52689.AKG39_07510"/>
<evidence type="ECO:0000256" key="5">
    <source>
        <dbReference type="ARBA" id="ARBA00022989"/>
    </source>
</evidence>
<feature type="domain" description="ABC transmembrane type-1" evidence="9">
    <location>
        <begin position="23"/>
        <end position="305"/>
    </location>
</feature>
<feature type="transmembrane region" description="Helical" evidence="7">
    <location>
        <begin position="279"/>
        <end position="300"/>
    </location>
</feature>
<dbReference type="SUPFAM" id="SSF90123">
    <property type="entry name" value="ABC transporter transmembrane region"/>
    <property type="match status" value="1"/>
</dbReference>
<evidence type="ECO:0000259" key="8">
    <source>
        <dbReference type="PROSITE" id="PS50893"/>
    </source>
</evidence>
<dbReference type="AlphaFoldDB" id="A0A0L6U344"/>
<evidence type="ECO:0000256" key="2">
    <source>
        <dbReference type="ARBA" id="ARBA00022692"/>
    </source>
</evidence>
<dbReference type="EMBL" id="LGYO01000017">
    <property type="protein sequence ID" value="KNZ42220.1"/>
    <property type="molecule type" value="Genomic_DNA"/>
</dbReference>
<dbReference type="InterPro" id="IPR003439">
    <property type="entry name" value="ABC_transporter-like_ATP-bd"/>
</dbReference>
<feature type="transmembrane region" description="Helical" evidence="7">
    <location>
        <begin position="249"/>
        <end position="272"/>
    </location>
</feature>
<dbReference type="InterPro" id="IPR003593">
    <property type="entry name" value="AAA+_ATPase"/>
</dbReference>
<dbReference type="PROSITE" id="PS50929">
    <property type="entry name" value="ABC_TM1F"/>
    <property type="match status" value="1"/>
</dbReference>
<comment type="subcellular location">
    <subcellularLocation>
        <location evidence="1">Cell membrane</location>
        <topology evidence="1">Multi-pass membrane protein</topology>
    </subcellularLocation>
</comment>
<feature type="domain" description="ABC transporter" evidence="8">
    <location>
        <begin position="336"/>
        <end position="572"/>
    </location>
</feature>
<feature type="transmembrane region" description="Helical" evidence="7">
    <location>
        <begin position="29"/>
        <end position="46"/>
    </location>
</feature>
<dbReference type="PANTHER" id="PTHR43394:SF1">
    <property type="entry name" value="ATP-BINDING CASSETTE SUB-FAMILY B MEMBER 10, MITOCHONDRIAL"/>
    <property type="match status" value="1"/>
</dbReference>
<feature type="transmembrane region" description="Helical" evidence="7">
    <location>
        <begin position="164"/>
        <end position="181"/>
    </location>
</feature>
<keyword evidence="11" id="KW-1185">Reference proteome</keyword>
<dbReference type="Pfam" id="PF00664">
    <property type="entry name" value="ABC_membrane"/>
    <property type="match status" value="1"/>
</dbReference>
<evidence type="ECO:0000313" key="10">
    <source>
        <dbReference type="EMBL" id="KNZ42220.1"/>
    </source>
</evidence>
<evidence type="ECO:0000313" key="11">
    <source>
        <dbReference type="Proteomes" id="UP000036873"/>
    </source>
</evidence>
<keyword evidence="4" id="KW-0067">ATP-binding</keyword>
<protein>
    <submittedName>
        <fullName evidence="10">Multidrug ABC transporter permease</fullName>
    </submittedName>
</protein>
<sequence>MKKENTLGILLSFTGSCRGKLTVSVLSAILSVAGSIVPYFYIYQIIRLFFAGTPTVEAITFWSLIALASYFAKVFFYGISTTLSHVSAYTILEEIRLAIAKKLMDAPLGTVLNDTAGNIKNTLVDRVETIELPLAHVIPEGISNLLLILAVATYLLVIDWRMALAALLCIPLAAVVYGIMMRDYGARYDAYVKSSNMVNGVMVEYVEGIEVIKAFGSTGSSYEKFSRAVTEFKNDTLDWFLSTWKLMNLGGAILPTTLLGSLPIGLALYLGGSLAPTDFIMCLLLPMGIVAPLTSFTIFINDSKSIQYAIRDANNYLNLEPLYDSKKIVALDHFNINLDQVSFSYDGNRDHDVLHQINLRIKEGQLTAIVGPSGGGKSTIAKLIARFWDVTAGEITIDHVNIKKLSLASLTDQISFVNQDSFLFNCSLLENIRLGNPQANDEAVYTASRAACCDDFIRMLPHGYQTDAGVAGNRLSGGEKQRIAIARAILKNSPIVLLDEATAFTDPENEDKIQRSINALTVGKTLVVIAHRLSTITRADQIVVVDQGRIKATGTHFQLLENCTLYRDMWNAHICAATQPFKEVTRYA</sequence>
<reference evidence="11" key="1">
    <citation type="submission" date="2015-07" db="EMBL/GenBank/DDBJ databases">
        <title>Draft genome sequence of Acetobacterium bakii DSM 8293, a potential psychrophilic chemical producer through syngas fermentation.</title>
        <authorList>
            <person name="Song Y."/>
            <person name="Hwang S."/>
            <person name="Cho B.-K."/>
        </authorList>
    </citation>
    <scope>NUCLEOTIDE SEQUENCE [LARGE SCALE GENOMIC DNA]</scope>
    <source>
        <strain evidence="11">DSM 8239</strain>
    </source>
</reference>
<dbReference type="InterPro" id="IPR036640">
    <property type="entry name" value="ABC1_TM_sf"/>
</dbReference>
<dbReference type="PANTHER" id="PTHR43394">
    <property type="entry name" value="ATP-DEPENDENT PERMEASE MDL1, MITOCHONDRIAL"/>
    <property type="match status" value="1"/>
</dbReference>
<dbReference type="FunFam" id="3.40.50.300:FF:000218">
    <property type="entry name" value="Multidrug ABC transporter ATP-binding protein"/>
    <property type="match status" value="1"/>
</dbReference>
<evidence type="ECO:0000259" key="9">
    <source>
        <dbReference type="PROSITE" id="PS50929"/>
    </source>
</evidence>
<keyword evidence="6 7" id="KW-0472">Membrane</keyword>
<dbReference type="GO" id="GO:0005886">
    <property type="term" value="C:plasma membrane"/>
    <property type="evidence" value="ECO:0007669"/>
    <property type="project" value="UniProtKB-SubCell"/>
</dbReference>
<keyword evidence="2 7" id="KW-0812">Transmembrane</keyword>
<dbReference type="InterPro" id="IPR027417">
    <property type="entry name" value="P-loop_NTPase"/>
</dbReference>
<name>A0A0L6U344_9FIRM</name>
<dbReference type="SUPFAM" id="SSF52540">
    <property type="entry name" value="P-loop containing nucleoside triphosphate hydrolases"/>
    <property type="match status" value="1"/>
</dbReference>
<dbReference type="InterPro" id="IPR017871">
    <property type="entry name" value="ABC_transporter-like_CS"/>
</dbReference>
<accession>A0A0L6U344</accession>
<dbReference type="InterPro" id="IPR039421">
    <property type="entry name" value="Type_1_exporter"/>
</dbReference>
<dbReference type="RefSeq" id="WP_050739766.1">
    <property type="nucleotide sequence ID" value="NZ_LGYO01000017.1"/>
</dbReference>
<dbReference type="Pfam" id="PF00005">
    <property type="entry name" value="ABC_tran"/>
    <property type="match status" value="1"/>
</dbReference>
<proteinExistence type="predicted"/>
<evidence type="ECO:0000256" key="1">
    <source>
        <dbReference type="ARBA" id="ARBA00004651"/>
    </source>
</evidence>
<evidence type="ECO:0000256" key="7">
    <source>
        <dbReference type="SAM" id="Phobius"/>
    </source>
</evidence>
<dbReference type="PATRIC" id="fig|52689.4.peg.619"/>
<evidence type="ECO:0000256" key="6">
    <source>
        <dbReference type="ARBA" id="ARBA00023136"/>
    </source>
</evidence>
<feature type="transmembrane region" description="Helical" evidence="7">
    <location>
        <begin position="141"/>
        <end position="157"/>
    </location>
</feature>
<dbReference type="PROSITE" id="PS00211">
    <property type="entry name" value="ABC_TRANSPORTER_1"/>
    <property type="match status" value="1"/>
</dbReference>
<dbReference type="GO" id="GO:0005524">
    <property type="term" value="F:ATP binding"/>
    <property type="evidence" value="ECO:0007669"/>
    <property type="project" value="UniProtKB-KW"/>
</dbReference>
<dbReference type="InterPro" id="IPR011527">
    <property type="entry name" value="ABC1_TM_dom"/>
</dbReference>
<dbReference type="OrthoDB" id="9762778at2"/>
<dbReference type="SMART" id="SM00382">
    <property type="entry name" value="AAA"/>
    <property type="match status" value="1"/>
</dbReference>